<dbReference type="Proteomes" id="UP000612282">
    <property type="component" value="Unassembled WGS sequence"/>
</dbReference>
<keyword evidence="4" id="KW-1185">Reference proteome</keyword>
<name>A0ABQ3XIH2_9ACTN</name>
<feature type="region of interest" description="Disordered" evidence="1">
    <location>
        <begin position="203"/>
        <end position="270"/>
    </location>
</feature>
<feature type="transmembrane region" description="Helical" evidence="2">
    <location>
        <begin position="34"/>
        <end position="57"/>
    </location>
</feature>
<evidence type="ECO:0000313" key="4">
    <source>
        <dbReference type="Proteomes" id="UP000612282"/>
    </source>
</evidence>
<evidence type="ECO:0000313" key="3">
    <source>
        <dbReference type="EMBL" id="GID58307.1"/>
    </source>
</evidence>
<evidence type="ECO:0000256" key="2">
    <source>
        <dbReference type="SAM" id="Phobius"/>
    </source>
</evidence>
<gene>
    <name evidence="3" type="ORF">Aco03nite_067110</name>
</gene>
<evidence type="ECO:0008006" key="5">
    <source>
        <dbReference type="Google" id="ProtNLM"/>
    </source>
</evidence>
<evidence type="ECO:0000256" key="1">
    <source>
        <dbReference type="SAM" id="MobiDB-lite"/>
    </source>
</evidence>
<protein>
    <recommendedName>
        <fullName evidence="5">Flp pilus-assembly TadG-like N-terminal domain-containing protein</fullName>
    </recommendedName>
</protein>
<organism evidence="3 4">
    <name type="scientific">Actinoplanes couchii</name>
    <dbReference type="NCBI Taxonomy" id="403638"/>
    <lineage>
        <taxon>Bacteria</taxon>
        <taxon>Bacillati</taxon>
        <taxon>Actinomycetota</taxon>
        <taxon>Actinomycetes</taxon>
        <taxon>Micromonosporales</taxon>
        <taxon>Micromonosporaceae</taxon>
        <taxon>Actinoplanes</taxon>
    </lineage>
</organism>
<keyword evidence="2" id="KW-0812">Transmembrane</keyword>
<dbReference type="EMBL" id="BOMG01000084">
    <property type="protein sequence ID" value="GID58307.1"/>
    <property type="molecule type" value="Genomic_DNA"/>
</dbReference>
<proteinExistence type="predicted"/>
<accession>A0ABQ3XIH2</accession>
<sequence length="270" mass="28523">MRTCRDHPGHRCLGGTHNVGTAPELPKVTDWIQAWGGVGGVFAGLAAASAAALLLMFERNRADTAGRQLADERAEAALNVARAGVVTDARFGGYGGDEEPHINDIHNYGSSPLRNVVAVVSLPTSGNYVIQAYEVMGPGEEQQVQKKLKAAVRVAPPWKFRAEKAPVAVCFIDHANQAWQRTSGGGVTRTTMLYPLVTRAEGVDDASGEPSWLFGGRERSHSSFVTGQAKSAGPADAGRTDPCRRGPPAGRLDPEQSDSATPSVRAATAK</sequence>
<keyword evidence="2" id="KW-0472">Membrane</keyword>
<reference evidence="3 4" key="1">
    <citation type="submission" date="2021-01" db="EMBL/GenBank/DDBJ databases">
        <title>Whole genome shotgun sequence of Actinoplanes couchii NBRC 106145.</title>
        <authorList>
            <person name="Komaki H."/>
            <person name="Tamura T."/>
        </authorList>
    </citation>
    <scope>NUCLEOTIDE SEQUENCE [LARGE SCALE GENOMIC DNA]</scope>
    <source>
        <strain evidence="3 4">NBRC 106145</strain>
    </source>
</reference>
<comment type="caution">
    <text evidence="3">The sequence shown here is derived from an EMBL/GenBank/DDBJ whole genome shotgun (WGS) entry which is preliminary data.</text>
</comment>
<keyword evidence="2" id="KW-1133">Transmembrane helix</keyword>